<gene>
    <name evidence="9" type="primary">LOC102511205</name>
</gene>
<feature type="transmembrane region" description="Helical" evidence="7">
    <location>
        <begin position="527"/>
        <end position="553"/>
    </location>
</feature>
<feature type="transmembrane region" description="Helical" evidence="7">
    <location>
        <begin position="559"/>
        <end position="587"/>
    </location>
</feature>
<evidence type="ECO:0000313" key="9">
    <source>
        <dbReference type="RefSeq" id="XP_032331109.1"/>
    </source>
</evidence>
<comment type="similarity">
    <text evidence="2 7">Belongs to the nonaspanin (TM9SF) (TC 9.A.2) family.</text>
</comment>
<feature type="transmembrane region" description="Helical" evidence="7">
    <location>
        <begin position="308"/>
        <end position="330"/>
    </location>
</feature>
<proteinExistence type="inferred from homology"/>
<feature type="transmembrane region" description="Helical" evidence="7">
    <location>
        <begin position="404"/>
        <end position="429"/>
    </location>
</feature>
<comment type="subcellular location">
    <subcellularLocation>
        <location evidence="1">Membrane</location>
        <topology evidence="1">Multi-pass membrane protein</topology>
    </subcellularLocation>
</comment>
<reference evidence="9" key="1">
    <citation type="submission" date="2025-08" db="UniProtKB">
        <authorList>
            <consortium name="RefSeq"/>
        </authorList>
    </citation>
    <scope>IDENTIFICATION</scope>
    <source>
        <tissue evidence="9">Ear skin</tissue>
    </source>
</reference>
<feature type="transmembrane region" description="Helical" evidence="7">
    <location>
        <begin position="374"/>
        <end position="398"/>
    </location>
</feature>
<evidence type="ECO:0000256" key="7">
    <source>
        <dbReference type="RuleBase" id="RU363079"/>
    </source>
</evidence>
<organism evidence="8 9">
    <name type="scientific">Camelus ferus</name>
    <name type="common">Wild bactrian camel</name>
    <name type="synonym">Camelus bactrianus ferus</name>
    <dbReference type="NCBI Taxonomy" id="419612"/>
    <lineage>
        <taxon>Eukaryota</taxon>
        <taxon>Metazoa</taxon>
        <taxon>Chordata</taxon>
        <taxon>Craniata</taxon>
        <taxon>Vertebrata</taxon>
        <taxon>Euteleostomi</taxon>
        <taxon>Mammalia</taxon>
        <taxon>Eutheria</taxon>
        <taxon>Laurasiatheria</taxon>
        <taxon>Artiodactyla</taxon>
        <taxon>Tylopoda</taxon>
        <taxon>Camelidae</taxon>
        <taxon>Camelus</taxon>
    </lineage>
</organism>
<protein>
    <recommendedName>
        <fullName evidence="7">Transmembrane 9 superfamily member</fullName>
    </recommendedName>
</protein>
<evidence type="ECO:0000256" key="4">
    <source>
        <dbReference type="ARBA" id="ARBA00022729"/>
    </source>
</evidence>
<accession>A0A8B8SMY4</accession>
<dbReference type="Pfam" id="PF02990">
    <property type="entry name" value="EMP70"/>
    <property type="match status" value="1"/>
</dbReference>
<dbReference type="AlphaFoldDB" id="A0A8B8SMY4"/>
<keyword evidence="4" id="KW-0732">Signal</keyword>
<keyword evidence="8" id="KW-1185">Reference proteome</keyword>
<evidence type="ECO:0000256" key="2">
    <source>
        <dbReference type="ARBA" id="ARBA00005227"/>
    </source>
</evidence>
<feature type="transmembrane region" description="Helical" evidence="7">
    <location>
        <begin position="471"/>
        <end position="498"/>
    </location>
</feature>
<dbReference type="KEGG" id="cfr:102511205"/>
<dbReference type="InterPro" id="IPR004240">
    <property type="entry name" value="EMP70"/>
</dbReference>
<sequence length="669" mass="76461">MSSRGSYLGTNLWRLWPALPGLWWLLGLGLLLGLQAARCAPFYLPGLAPVNFCEADRETPTCKSSVALFVNRLDSVESVLPYEHNTFDFCQDSGKKSPSENLGQVLFGGQITSSPYKFSFNKTETCIKVCVKSYDTANEDQKKKLDFLKKGIQLNYQHHWIIDNMPVIWCRDIEGREKYCTPGFPIGCFVTKSGIARDACVINLEFNKSNTFYLFNHVDITITYHRENETNWSIARLVSARLDPKSYKHSDENHLTCHGPPMEIPGEYTDKLNVTYTYSVKFEENKNNKSGSRWNYVLESMPETNIQWFSIINSFVIILFLSGMVAMITLKTVHKDITRYNQMRFPEDAQKEFGWKLVHGDVFRPPRSRMLLSAFLGQGIQVLIMTFITLLLVCLGFLSPANRGALMTCAVVLWVLLGTSAGYVSAKMYKTFRGVQWKTNFLLTALLCPCVIFANLFIMNLILWVEGSSAAISFGALIGIFAMWLGISVPLTFLGAYIGSMGKFKHPVHINQVPRQIPQQTFFRKPLFGMIIGGVLPFGCTFIQLFFILNSIWSHQMYIMFGFLFLVFIILLITCSEATVLLCYFHLCAEDYHWWWRAFFTSSFMAVYLFMYTVYYFITKLQIADVASTILYFGSSMIMVLIFFLFTGTVGFFSCFFFITKIYSVVKVD</sequence>
<feature type="transmembrane region" description="Helical" evidence="7">
    <location>
        <begin position="441"/>
        <end position="465"/>
    </location>
</feature>
<name>A0A8B8SMY4_CAMFR</name>
<evidence type="ECO:0000256" key="6">
    <source>
        <dbReference type="ARBA" id="ARBA00023136"/>
    </source>
</evidence>
<dbReference type="PANTHER" id="PTHR10766">
    <property type="entry name" value="TRANSMEMBRANE 9 SUPERFAMILY PROTEIN"/>
    <property type="match status" value="1"/>
</dbReference>
<keyword evidence="5 7" id="KW-1133">Transmembrane helix</keyword>
<evidence type="ECO:0000256" key="5">
    <source>
        <dbReference type="ARBA" id="ARBA00022989"/>
    </source>
</evidence>
<dbReference type="Proteomes" id="UP000694856">
    <property type="component" value="Chromosome X"/>
</dbReference>
<evidence type="ECO:0000256" key="1">
    <source>
        <dbReference type="ARBA" id="ARBA00004141"/>
    </source>
</evidence>
<dbReference type="RefSeq" id="XP_032331109.1">
    <property type="nucleotide sequence ID" value="XM_032475218.1"/>
</dbReference>
<dbReference type="GO" id="GO:0016020">
    <property type="term" value="C:membrane"/>
    <property type="evidence" value="ECO:0007669"/>
    <property type="project" value="UniProtKB-SubCell"/>
</dbReference>
<dbReference type="GO" id="GO:0072657">
    <property type="term" value="P:protein localization to membrane"/>
    <property type="evidence" value="ECO:0007669"/>
    <property type="project" value="TreeGrafter"/>
</dbReference>
<evidence type="ECO:0000256" key="3">
    <source>
        <dbReference type="ARBA" id="ARBA00022692"/>
    </source>
</evidence>
<evidence type="ECO:0000313" key="8">
    <source>
        <dbReference type="Proteomes" id="UP000694856"/>
    </source>
</evidence>
<dbReference type="GeneID" id="102511205"/>
<dbReference type="PANTHER" id="PTHR10766:SF176">
    <property type="entry name" value="TRANSMEMBRANE 9 SUPERFAMILY MEMBER"/>
    <property type="match status" value="1"/>
</dbReference>
<keyword evidence="3 7" id="KW-0812">Transmembrane</keyword>
<feature type="transmembrane region" description="Helical" evidence="7">
    <location>
        <begin position="630"/>
        <end position="659"/>
    </location>
</feature>
<keyword evidence="6 7" id="KW-0472">Membrane</keyword>
<feature type="transmembrane region" description="Helical" evidence="7">
    <location>
        <begin position="594"/>
        <end position="618"/>
    </location>
</feature>